<accession>A0A0B5EYN5</accession>
<organism evidence="1 2">
    <name type="scientific">Streptomyces albus (strain ATCC 21838 / DSM 41398 / FERM P-419 / JCM 4703 / NBRC 107858)</name>
    <dbReference type="NCBI Taxonomy" id="1081613"/>
    <lineage>
        <taxon>Bacteria</taxon>
        <taxon>Bacillati</taxon>
        <taxon>Actinomycetota</taxon>
        <taxon>Actinomycetes</taxon>
        <taxon>Kitasatosporales</taxon>
        <taxon>Streptomycetaceae</taxon>
        <taxon>Streptomyces</taxon>
    </lineage>
</organism>
<name>A0A0B5EYN5_STRA4</name>
<dbReference type="KEGG" id="sals:SLNWT_6498"/>
<reference evidence="1 2" key="1">
    <citation type="submission" date="2015-01" db="EMBL/GenBank/DDBJ databases">
        <title>Enhanced salinomycin production by adjusting the supply of polyketide extender units in Streptomyce albus DSM 41398.</title>
        <authorList>
            <person name="Lu C."/>
        </authorList>
    </citation>
    <scope>NUCLEOTIDE SEQUENCE [LARGE SCALE GENOMIC DNA]</scope>
    <source>
        <strain evidence="2">ATCC 21838 / DSM 41398 / FERM P-419 / JCM 4703 / NBRC 107858</strain>
    </source>
</reference>
<evidence type="ECO:0000313" key="1">
    <source>
        <dbReference type="EMBL" id="AJE86874.1"/>
    </source>
</evidence>
<dbReference type="Proteomes" id="UP000031523">
    <property type="component" value="Chromosome"/>
</dbReference>
<gene>
    <name evidence="1" type="ORF">SLNWT_6498</name>
</gene>
<dbReference type="EMBL" id="CP010519">
    <property type="protein sequence ID" value="AJE86874.1"/>
    <property type="molecule type" value="Genomic_DNA"/>
</dbReference>
<keyword evidence="2" id="KW-1185">Reference proteome</keyword>
<sequence length="64" mass="7059">MPPDDYPSASCVEPLCCGRELTRCAEQPSVGRTDNHRTCGAAVGRRARQAWIGGWKHEGAHPRR</sequence>
<evidence type="ECO:0000313" key="2">
    <source>
        <dbReference type="Proteomes" id="UP000031523"/>
    </source>
</evidence>
<proteinExistence type="predicted"/>
<dbReference type="AlphaFoldDB" id="A0A0B5EYN5"/>
<protein>
    <submittedName>
        <fullName evidence="1">Uncharacterized protein</fullName>
    </submittedName>
</protein>